<dbReference type="InterPro" id="IPR041999">
    <property type="entry name" value="Sortase_D_1"/>
</dbReference>
<feature type="transmembrane region" description="Helical" evidence="2">
    <location>
        <begin position="6"/>
        <end position="29"/>
    </location>
</feature>
<dbReference type="GO" id="GO:0016787">
    <property type="term" value="F:hydrolase activity"/>
    <property type="evidence" value="ECO:0007669"/>
    <property type="project" value="UniProtKB-KW"/>
</dbReference>
<dbReference type="Pfam" id="PF04203">
    <property type="entry name" value="Sortase"/>
    <property type="match status" value="1"/>
</dbReference>
<reference evidence="3 4" key="1">
    <citation type="submission" date="2021-10" db="EMBL/GenBank/DDBJ databases">
        <authorList>
            <person name="Criscuolo A."/>
        </authorList>
    </citation>
    <scope>NUCLEOTIDE SEQUENCE [LARGE SCALE GENOMIC DNA]</scope>
    <source>
        <strain evidence="4">CIP 111883</strain>
    </source>
</reference>
<accession>A0ABM8YTE4</accession>
<organism evidence="3 4">
    <name type="scientific">Sutcliffiella rhizosphaerae</name>
    <dbReference type="NCBI Taxonomy" id="2880967"/>
    <lineage>
        <taxon>Bacteria</taxon>
        <taxon>Bacillati</taxon>
        <taxon>Bacillota</taxon>
        <taxon>Bacilli</taxon>
        <taxon>Bacillales</taxon>
        <taxon>Bacillaceae</taxon>
        <taxon>Sutcliffiella</taxon>
    </lineage>
</organism>
<keyword evidence="2" id="KW-0472">Membrane</keyword>
<dbReference type="SUPFAM" id="SSF63817">
    <property type="entry name" value="Sortase"/>
    <property type="match status" value="1"/>
</dbReference>
<keyword evidence="4" id="KW-1185">Reference proteome</keyword>
<dbReference type="NCBIfam" id="TIGR01076">
    <property type="entry name" value="sortase_fam"/>
    <property type="match status" value="1"/>
</dbReference>
<name>A0ABM8YTE4_9BACI</name>
<dbReference type="Gene3D" id="2.40.260.10">
    <property type="entry name" value="Sortase"/>
    <property type="match status" value="1"/>
</dbReference>
<comment type="caution">
    <text evidence="3">The sequence shown here is derived from an EMBL/GenBank/DDBJ whole genome shotgun (WGS) entry which is preliminary data.</text>
</comment>
<dbReference type="EMBL" id="CAKJTJ010000040">
    <property type="protein sequence ID" value="CAG9623241.1"/>
    <property type="molecule type" value="Genomic_DNA"/>
</dbReference>
<proteinExistence type="predicted"/>
<dbReference type="InterPro" id="IPR023365">
    <property type="entry name" value="Sortase_dom-sf"/>
</dbReference>
<evidence type="ECO:0000313" key="3">
    <source>
        <dbReference type="EMBL" id="CAG9623241.1"/>
    </source>
</evidence>
<protein>
    <submittedName>
        <fullName evidence="3">Sortase D</fullName>
        <ecNumber evidence="3">3.4.22.-</ecNumber>
    </submittedName>
</protein>
<dbReference type="Proteomes" id="UP000789833">
    <property type="component" value="Unassembled WGS sequence"/>
</dbReference>
<dbReference type="EC" id="3.4.22.-" evidence="3"/>
<dbReference type="RefSeq" id="WP_230504513.1">
    <property type="nucleotide sequence ID" value="NZ_CAKJTJ010000040.1"/>
</dbReference>
<evidence type="ECO:0000313" key="4">
    <source>
        <dbReference type="Proteomes" id="UP000789833"/>
    </source>
</evidence>
<gene>
    <name evidence="3" type="primary">srtD_2</name>
    <name evidence="3" type="ORF">BACCIP111883_04037</name>
</gene>
<evidence type="ECO:0000256" key="2">
    <source>
        <dbReference type="SAM" id="Phobius"/>
    </source>
</evidence>
<keyword evidence="2" id="KW-0812">Transmembrane</keyword>
<keyword evidence="1 3" id="KW-0378">Hydrolase</keyword>
<sequence>MKQHLLKLMTIVLFISGAALFVGGGLLYWKGYSAIEERANEKFPIENAGIATDKYDQGEQMGDVFIPRLKEAIPIFHGVSEDELQKGVGFVPKSHMPGEGGHIVLSGHRDTVFRRLGELEIEDKIILEFQEGTFTYKINTIQIVDKEDRSILVPKPREELTILTCYPFRYIGSAPERYVIKAIPLERS</sequence>
<dbReference type="NCBIfam" id="NF033746">
    <property type="entry name" value="class_D_sortase"/>
    <property type="match status" value="1"/>
</dbReference>
<dbReference type="InterPro" id="IPR005754">
    <property type="entry name" value="Sortase"/>
</dbReference>
<dbReference type="CDD" id="cd05828">
    <property type="entry name" value="Sortase_D_1"/>
    <property type="match status" value="1"/>
</dbReference>
<evidence type="ECO:0000256" key="1">
    <source>
        <dbReference type="ARBA" id="ARBA00022801"/>
    </source>
</evidence>
<keyword evidence="2" id="KW-1133">Transmembrane helix</keyword>
<dbReference type="InterPro" id="IPR053525">
    <property type="entry name" value="Sortase_D"/>
</dbReference>